<accession>A0ABN3GNQ1</accession>
<keyword evidence="3" id="KW-1185">Reference proteome</keyword>
<dbReference type="RefSeq" id="WP_344134605.1">
    <property type="nucleotide sequence ID" value="NZ_BAAARA010000015.1"/>
</dbReference>
<dbReference type="SUPFAM" id="SSF143120">
    <property type="entry name" value="YefM-like"/>
    <property type="match status" value="1"/>
</dbReference>
<name>A0ABN3GNQ1_9PSEU</name>
<evidence type="ECO:0008006" key="4">
    <source>
        <dbReference type="Google" id="ProtNLM"/>
    </source>
</evidence>
<gene>
    <name evidence="2" type="ORF">GCM10009854_38620</name>
</gene>
<evidence type="ECO:0000313" key="3">
    <source>
        <dbReference type="Proteomes" id="UP001501218"/>
    </source>
</evidence>
<comment type="caution">
    <text evidence="2">The sequence shown here is derived from an EMBL/GenBank/DDBJ whole genome shotgun (WGS) entry which is preliminary data.</text>
</comment>
<organism evidence="2 3">
    <name type="scientific">Saccharopolyspora halophila</name>
    <dbReference type="NCBI Taxonomy" id="405551"/>
    <lineage>
        <taxon>Bacteria</taxon>
        <taxon>Bacillati</taxon>
        <taxon>Actinomycetota</taxon>
        <taxon>Actinomycetes</taxon>
        <taxon>Pseudonocardiales</taxon>
        <taxon>Pseudonocardiaceae</taxon>
        <taxon>Saccharopolyspora</taxon>
    </lineage>
</organism>
<evidence type="ECO:0000256" key="1">
    <source>
        <dbReference type="ARBA" id="ARBA00009981"/>
    </source>
</evidence>
<evidence type="ECO:0000313" key="2">
    <source>
        <dbReference type="EMBL" id="GAA2356665.1"/>
    </source>
</evidence>
<reference evidence="2 3" key="1">
    <citation type="journal article" date="2019" name="Int. J. Syst. Evol. Microbiol.">
        <title>The Global Catalogue of Microorganisms (GCM) 10K type strain sequencing project: providing services to taxonomists for standard genome sequencing and annotation.</title>
        <authorList>
            <consortium name="The Broad Institute Genomics Platform"/>
            <consortium name="The Broad Institute Genome Sequencing Center for Infectious Disease"/>
            <person name="Wu L."/>
            <person name="Ma J."/>
        </authorList>
    </citation>
    <scope>NUCLEOTIDE SEQUENCE [LARGE SCALE GENOMIC DNA]</scope>
    <source>
        <strain evidence="2 3">JCM 16221</strain>
    </source>
</reference>
<dbReference type="Gene3D" id="3.40.1620.10">
    <property type="entry name" value="YefM-like domain"/>
    <property type="match status" value="1"/>
</dbReference>
<comment type="similarity">
    <text evidence="1">Belongs to the phD/YefM antitoxin family.</text>
</comment>
<dbReference type="NCBIfam" id="TIGR01552">
    <property type="entry name" value="phd_fam"/>
    <property type="match status" value="1"/>
</dbReference>
<proteinExistence type="inferred from homology"/>
<sequence>MAVELSLDEARDRLTELLDRVEAGEDVVITRGGSPSVALERVPTGTGADFPPGIRPTAVATERSFDMGTDYGLHPIS</sequence>
<dbReference type="EMBL" id="BAAARA010000015">
    <property type="protein sequence ID" value="GAA2356665.1"/>
    <property type="molecule type" value="Genomic_DNA"/>
</dbReference>
<protein>
    <recommendedName>
        <fullName evidence="4">Antitoxin</fullName>
    </recommendedName>
</protein>
<dbReference type="Proteomes" id="UP001501218">
    <property type="component" value="Unassembled WGS sequence"/>
</dbReference>
<dbReference type="InterPro" id="IPR036165">
    <property type="entry name" value="YefM-like_sf"/>
</dbReference>